<organism evidence="1 2">
    <name type="scientific">Lentzea indica</name>
    <dbReference type="NCBI Taxonomy" id="2604800"/>
    <lineage>
        <taxon>Bacteria</taxon>
        <taxon>Bacillati</taxon>
        <taxon>Actinomycetota</taxon>
        <taxon>Actinomycetes</taxon>
        <taxon>Pseudonocardiales</taxon>
        <taxon>Pseudonocardiaceae</taxon>
        <taxon>Lentzea</taxon>
    </lineage>
</organism>
<evidence type="ECO:0000313" key="1">
    <source>
        <dbReference type="EMBL" id="NKE56712.1"/>
    </source>
</evidence>
<name>A0ABX1FCY2_9PSEU</name>
<reference evidence="1 2" key="1">
    <citation type="submission" date="2019-08" db="EMBL/GenBank/DDBJ databases">
        <title>Lentzea from Indian Himalayas.</title>
        <authorList>
            <person name="Mandal S."/>
            <person name="Mallick Gupta A."/>
            <person name="Maiti P.K."/>
            <person name="Sarkar J."/>
            <person name="Mandal S."/>
        </authorList>
    </citation>
    <scope>NUCLEOTIDE SEQUENCE [LARGE SCALE GENOMIC DNA]</scope>
    <source>
        <strain evidence="1 2">PSKA42</strain>
    </source>
</reference>
<gene>
    <name evidence="1" type="ORF">FXN61_07640</name>
</gene>
<keyword evidence="2" id="KW-1185">Reference proteome</keyword>
<sequence length="89" mass="8903">MSSSHGVVRGAGGLMSYLAARAPCSPWGASGLAWPGFGVFEPGVFEPVGGAWPDVGESPFVGTVAPVAGAGWPTGHVVGRRGSRARIPS</sequence>
<accession>A0ABX1FCY2</accession>
<dbReference type="EMBL" id="VSRL01000018">
    <property type="protein sequence ID" value="NKE56712.1"/>
    <property type="molecule type" value="Genomic_DNA"/>
</dbReference>
<comment type="caution">
    <text evidence="1">The sequence shown here is derived from an EMBL/GenBank/DDBJ whole genome shotgun (WGS) entry which is preliminary data.</text>
</comment>
<protein>
    <submittedName>
        <fullName evidence="1">Uncharacterized protein</fullName>
    </submittedName>
</protein>
<evidence type="ECO:0000313" key="2">
    <source>
        <dbReference type="Proteomes" id="UP001515943"/>
    </source>
</evidence>
<dbReference type="RefSeq" id="WP_167971656.1">
    <property type="nucleotide sequence ID" value="NZ_VSRL01000018.1"/>
</dbReference>
<dbReference type="Proteomes" id="UP001515943">
    <property type="component" value="Unassembled WGS sequence"/>
</dbReference>
<proteinExistence type="predicted"/>